<evidence type="ECO:0000313" key="2">
    <source>
        <dbReference type="Proteomes" id="UP001230649"/>
    </source>
</evidence>
<evidence type="ECO:0000313" key="1">
    <source>
        <dbReference type="EMBL" id="KAJ9110783.1"/>
    </source>
</evidence>
<dbReference type="EMBL" id="JASBWS010000022">
    <property type="protein sequence ID" value="KAJ9110783.1"/>
    <property type="molecule type" value="Genomic_DNA"/>
</dbReference>
<comment type="caution">
    <text evidence="1">The sequence shown here is derived from an EMBL/GenBank/DDBJ whole genome shotgun (WGS) entry which is preliminary data.</text>
</comment>
<keyword evidence="2" id="KW-1185">Reference proteome</keyword>
<sequence length="500" mass="54417">MFPQLPDLTPQLLSTLLGYASIGCWVIAQAPQIVENYFQQSCDGLALPFLLNWLCGDITNVIGCLLTDQKEFQTLLATYFCLVDILLAGQYAYYTRLTSRKYQRERRHLAALHSHSGVDYGSTGVNTGNGSGFITSGPTTPILGAATGEVDRSPLLRASRHSIHSAELDVARAAEKIERKRSQSSRRRLDRVGENWSSSEQYSPQQPPPSSTAWGGTESTQSSVLLSANERESFRGRPRGRDVSDQLDPEQGMMQHPSLGRSVSTSPQARMKPLPTTTSAPSTVKRTTSSSGQRPRAVGVVFMSVFLLVGVGRTGWKRGPQGERGDGERGEVIVPRISGEVWHASGMVRSSARADQQYITGAIKKAGTHQSGSNTPTYVAVPNLPNTETSDADEEQNHIKCDKGDKGDKPPNSGSHYQRIVGRASAWICTTLYLTSRLPQIWKNYTRKSVEGLSILLFVFAFMGNATYVGSIVLNPGGEGSGEGGGTEEERAYYLLEALP</sequence>
<name>A0ACC2WGB2_9TREE</name>
<accession>A0ACC2WGB2</accession>
<protein>
    <submittedName>
        <fullName evidence="1">Uncharacterized protein</fullName>
    </submittedName>
</protein>
<gene>
    <name evidence="1" type="ORF">QFC20_002824</name>
</gene>
<proteinExistence type="predicted"/>
<reference evidence="1" key="1">
    <citation type="submission" date="2023-04" db="EMBL/GenBank/DDBJ databases">
        <title>Draft Genome sequencing of Naganishia species isolated from polar environments using Oxford Nanopore Technology.</title>
        <authorList>
            <person name="Leo P."/>
            <person name="Venkateswaran K."/>
        </authorList>
    </citation>
    <scope>NUCLEOTIDE SEQUENCE</scope>
    <source>
        <strain evidence="1">MNA-CCFEE 5262</strain>
    </source>
</reference>
<dbReference type="Proteomes" id="UP001230649">
    <property type="component" value="Unassembled WGS sequence"/>
</dbReference>
<organism evidence="1 2">
    <name type="scientific">Naganishia adeliensis</name>
    <dbReference type="NCBI Taxonomy" id="92952"/>
    <lineage>
        <taxon>Eukaryota</taxon>
        <taxon>Fungi</taxon>
        <taxon>Dikarya</taxon>
        <taxon>Basidiomycota</taxon>
        <taxon>Agaricomycotina</taxon>
        <taxon>Tremellomycetes</taxon>
        <taxon>Filobasidiales</taxon>
        <taxon>Filobasidiaceae</taxon>
        <taxon>Naganishia</taxon>
    </lineage>
</organism>